<feature type="signal peptide" evidence="1">
    <location>
        <begin position="1"/>
        <end position="18"/>
    </location>
</feature>
<keyword evidence="3" id="KW-1185">Reference proteome</keyword>
<evidence type="ECO:0000256" key="1">
    <source>
        <dbReference type="SAM" id="SignalP"/>
    </source>
</evidence>
<dbReference type="Pfam" id="PF01828">
    <property type="entry name" value="Peptidase_A4"/>
    <property type="match status" value="1"/>
</dbReference>
<dbReference type="PANTHER" id="PTHR37536:SF1">
    <property type="entry name" value="ASPERGILLOPEPSIN, PUTAITVE (AFU_ORTHOLOGUE AFUA_7G01200)"/>
    <property type="match status" value="1"/>
</dbReference>
<evidence type="ECO:0000313" key="2">
    <source>
        <dbReference type="EMBL" id="KAF2250554.1"/>
    </source>
</evidence>
<organism evidence="2 3">
    <name type="scientific">Trematosphaeria pertusa</name>
    <dbReference type="NCBI Taxonomy" id="390896"/>
    <lineage>
        <taxon>Eukaryota</taxon>
        <taxon>Fungi</taxon>
        <taxon>Dikarya</taxon>
        <taxon>Ascomycota</taxon>
        <taxon>Pezizomycotina</taxon>
        <taxon>Dothideomycetes</taxon>
        <taxon>Pleosporomycetidae</taxon>
        <taxon>Pleosporales</taxon>
        <taxon>Massarineae</taxon>
        <taxon>Trematosphaeriaceae</taxon>
        <taxon>Trematosphaeria</taxon>
    </lineage>
</organism>
<feature type="chain" id="PRO_5025657778" evidence="1">
    <location>
        <begin position="19"/>
        <end position="221"/>
    </location>
</feature>
<dbReference type="Gene3D" id="2.60.120.700">
    <property type="entry name" value="Peptidase G1"/>
    <property type="match status" value="1"/>
</dbReference>
<dbReference type="InterPro" id="IPR013320">
    <property type="entry name" value="ConA-like_dom_sf"/>
</dbReference>
<dbReference type="GO" id="GO:0030246">
    <property type="term" value="F:carbohydrate binding"/>
    <property type="evidence" value="ECO:0007669"/>
    <property type="project" value="UniProtKB-KW"/>
</dbReference>
<protein>
    <submittedName>
        <fullName evidence="2">Concanavalin A-like lectin/glucanase</fullName>
    </submittedName>
</protein>
<dbReference type="Proteomes" id="UP000800094">
    <property type="component" value="Unassembled WGS sequence"/>
</dbReference>
<dbReference type="InterPro" id="IPR000250">
    <property type="entry name" value="Peptidase_G1"/>
</dbReference>
<dbReference type="InterPro" id="IPR038656">
    <property type="entry name" value="Peptidase_G1_sf"/>
</dbReference>
<reference evidence="2" key="1">
    <citation type="journal article" date="2020" name="Stud. Mycol.">
        <title>101 Dothideomycetes genomes: a test case for predicting lifestyles and emergence of pathogens.</title>
        <authorList>
            <person name="Haridas S."/>
            <person name="Albert R."/>
            <person name="Binder M."/>
            <person name="Bloem J."/>
            <person name="Labutti K."/>
            <person name="Salamov A."/>
            <person name="Andreopoulos B."/>
            <person name="Baker S."/>
            <person name="Barry K."/>
            <person name="Bills G."/>
            <person name="Bluhm B."/>
            <person name="Cannon C."/>
            <person name="Castanera R."/>
            <person name="Culley D."/>
            <person name="Daum C."/>
            <person name="Ezra D."/>
            <person name="Gonzalez J."/>
            <person name="Henrissat B."/>
            <person name="Kuo A."/>
            <person name="Liang C."/>
            <person name="Lipzen A."/>
            <person name="Lutzoni F."/>
            <person name="Magnuson J."/>
            <person name="Mondo S."/>
            <person name="Nolan M."/>
            <person name="Ohm R."/>
            <person name="Pangilinan J."/>
            <person name="Park H.-J."/>
            <person name="Ramirez L."/>
            <person name="Alfaro M."/>
            <person name="Sun H."/>
            <person name="Tritt A."/>
            <person name="Yoshinaga Y."/>
            <person name="Zwiers L.-H."/>
            <person name="Turgeon B."/>
            <person name="Goodwin S."/>
            <person name="Spatafora J."/>
            <person name="Crous P."/>
            <person name="Grigoriev I."/>
        </authorList>
    </citation>
    <scope>NUCLEOTIDE SEQUENCE</scope>
    <source>
        <strain evidence="2">CBS 122368</strain>
    </source>
</reference>
<sequence length="221" mass="22830">MRISTFLSSACWVSSVLAAFDLNRAGAALKAPAGDSFASVSGTFTVPNLSGTNRLSIWVGLGDSLEQTYVLGGGILFNRTYSSWAAFFPGQATDTTSQVPVANGNQITVTVTAQASGGTVTIENKTQNRRATQTIAAPAGADPSALTAADWWVQAYQVVPGELVKTPSYGTVSFTSCTTTTKSGTSVPISNAGRYEIQGTSGQMYSSTTVSGTGVSVRRTG</sequence>
<dbReference type="RefSeq" id="XP_033685558.1">
    <property type="nucleotide sequence ID" value="XM_033835400.1"/>
</dbReference>
<dbReference type="GO" id="GO:0006508">
    <property type="term" value="P:proteolysis"/>
    <property type="evidence" value="ECO:0007669"/>
    <property type="project" value="InterPro"/>
</dbReference>
<dbReference type="GO" id="GO:0070007">
    <property type="term" value="F:glutamic-type endopeptidase activity"/>
    <property type="evidence" value="ECO:0007669"/>
    <property type="project" value="InterPro"/>
</dbReference>
<dbReference type="CDD" id="cd13426">
    <property type="entry name" value="Peptidase_G1"/>
    <property type="match status" value="1"/>
</dbReference>
<gene>
    <name evidence="2" type="ORF">BU26DRAFT_603131</name>
</gene>
<dbReference type="GeneID" id="54588730"/>
<keyword evidence="2" id="KW-0430">Lectin</keyword>
<dbReference type="OrthoDB" id="2862635at2759"/>
<name>A0A6A6IJ01_9PLEO</name>
<accession>A0A6A6IJ01</accession>
<dbReference type="AlphaFoldDB" id="A0A6A6IJ01"/>
<evidence type="ECO:0000313" key="3">
    <source>
        <dbReference type="Proteomes" id="UP000800094"/>
    </source>
</evidence>
<dbReference type="PANTHER" id="PTHR37536">
    <property type="entry name" value="PUTATIVE (AFU_ORTHOLOGUE AFUA_3G02970)-RELATED"/>
    <property type="match status" value="1"/>
</dbReference>
<dbReference type="SUPFAM" id="SSF49899">
    <property type="entry name" value="Concanavalin A-like lectins/glucanases"/>
    <property type="match status" value="1"/>
</dbReference>
<proteinExistence type="predicted"/>
<keyword evidence="1" id="KW-0732">Signal</keyword>
<dbReference type="EMBL" id="ML987193">
    <property type="protein sequence ID" value="KAF2250554.1"/>
    <property type="molecule type" value="Genomic_DNA"/>
</dbReference>